<proteinExistence type="predicted"/>
<accession>A0A9D4EHE1</accession>
<name>A0A9D4EHE1_DREPO</name>
<dbReference type="AlphaFoldDB" id="A0A9D4EHE1"/>
<sequence length="75" mass="8513">MSLFRCSGKHLMHLNNIPTSKIKINPVDLMSLTRILVTEKSDASWQLFGRKQASNWKLMGKANRRTPPSSDSDNI</sequence>
<protein>
    <submittedName>
        <fullName evidence="1">Uncharacterized protein</fullName>
    </submittedName>
</protein>
<evidence type="ECO:0000313" key="2">
    <source>
        <dbReference type="Proteomes" id="UP000828390"/>
    </source>
</evidence>
<dbReference type="Proteomes" id="UP000828390">
    <property type="component" value="Unassembled WGS sequence"/>
</dbReference>
<reference evidence="1" key="2">
    <citation type="submission" date="2020-11" db="EMBL/GenBank/DDBJ databases">
        <authorList>
            <person name="McCartney M.A."/>
            <person name="Auch B."/>
            <person name="Kono T."/>
            <person name="Mallez S."/>
            <person name="Becker A."/>
            <person name="Gohl D.M."/>
            <person name="Silverstein K.A.T."/>
            <person name="Koren S."/>
            <person name="Bechman K.B."/>
            <person name="Herman A."/>
            <person name="Abrahante J.E."/>
            <person name="Garbe J."/>
        </authorList>
    </citation>
    <scope>NUCLEOTIDE SEQUENCE</scope>
    <source>
        <strain evidence="1">Duluth1</strain>
        <tissue evidence="1">Whole animal</tissue>
    </source>
</reference>
<keyword evidence="2" id="KW-1185">Reference proteome</keyword>
<dbReference type="EMBL" id="JAIWYP010000008">
    <property type="protein sequence ID" value="KAH3779249.1"/>
    <property type="molecule type" value="Genomic_DNA"/>
</dbReference>
<evidence type="ECO:0000313" key="1">
    <source>
        <dbReference type="EMBL" id="KAH3779249.1"/>
    </source>
</evidence>
<gene>
    <name evidence="1" type="ORF">DPMN_157049</name>
</gene>
<organism evidence="1 2">
    <name type="scientific">Dreissena polymorpha</name>
    <name type="common">Zebra mussel</name>
    <name type="synonym">Mytilus polymorpha</name>
    <dbReference type="NCBI Taxonomy" id="45954"/>
    <lineage>
        <taxon>Eukaryota</taxon>
        <taxon>Metazoa</taxon>
        <taxon>Spiralia</taxon>
        <taxon>Lophotrochozoa</taxon>
        <taxon>Mollusca</taxon>
        <taxon>Bivalvia</taxon>
        <taxon>Autobranchia</taxon>
        <taxon>Heteroconchia</taxon>
        <taxon>Euheterodonta</taxon>
        <taxon>Imparidentia</taxon>
        <taxon>Neoheterodontei</taxon>
        <taxon>Myida</taxon>
        <taxon>Dreissenoidea</taxon>
        <taxon>Dreissenidae</taxon>
        <taxon>Dreissena</taxon>
    </lineage>
</organism>
<reference evidence="1" key="1">
    <citation type="journal article" date="2019" name="bioRxiv">
        <title>The Genome of the Zebra Mussel, Dreissena polymorpha: A Resource for Invasive Species Research.</title>
        <authorList>
            <person name="McCartney M.A."/>
            <person name="Auch B."/>
            <person name="Kono T."/>
            <person name="Mallez S."/>
            <person name="Zhang Y."/>
            <person name="Obille A."/>
            <person name="Becker A."/>
            <person name="Abrahante J.E."/>
            <person name="Garbe J."/>
            <person name="Badalamenti J.P."/>
            <person name="Herman A."/>
            <person name="Mangelson H."/>
            <person name="Liachko I."/>
            <person name="Sullivan S."/>
            <person name="Sone E.D."/>
            <person name="Koren S."/>
            <person name="Silverstein K.A.T."/>
            <person name="Beckman K.B."/>
            <person name="Gohl D.M."/>
        </authorList>
    </citation>
    <scope>NUCLEOTIDE SEQUENCE</scope>
    <source>
        <strain evidence="1">Duluth1</strain>
        <tissue evidence="1">Whole animal</tissue>
    </source>
</reference>
<comment type="caution">
    <text evidence="1">The sequence shown here is derived from an EMBL/GenBank/DDBJ whole genome shotgun (WGS) entry which is preliminary data.</text>
</comment>